<dbReference type="AlphaFoldDB" id="A0A0K2UXG5"/>
<sequence>MNSLSHIRELSLHRKDSSFFAFQPSSE</sequence>
<reference evidence="1" key="1">
    <citation type="submission" date="2014-05" db="EMBL/GenBank/DDBJ databases">
        <authorList>
            <person name="Chronopoulou M."/>
        </authorList>
    </citation>
    <scope>NUCLEOTIDE SEQUENCE</scope>
    <source>
        <tissue evidence="1">Whole organism</tissue>
    </source>
</reference>
<dbReference type="EMBL" id="HACA01025587">
    <property type="protein sequence ID" value="CDW42948.1"/>
    <property type="molecule type" value="Transcribed_RNA"/>
</dbReference>
<protein>
    <submittedName>
        <fullName evidence="1">Uncharacterized protein</fullName>
    </submittedName>
</protein>
<accession>A0A0K2UXG5</accession>
<organism evidence="1">
    <name type="scientific">Lepeophtheirus salmonis</name>
    <name type="common">Salmon louse</name>
    <name type="synonym">Caligus salmonis</name>
    <dbReference type="NCBI Taxonomy" id="72036"/>
    <lineage>
        <taxon>Eukaryota</taxon>
        <taxon>Metazoa</taxon>
        <taxon>Ecdysozoa</taxon>
        <taxon>Arthropoda</taxon>
        <taxon>Crustacea</taxon>
        <taxon>Multicrustacea</taxon>
        <taxon>Hexanauplia</taxon>
        <taxon>Copepoda</taxon>
        <taxon>Siphonostomatoida</taxon>
        <taxon>Caligidae</taxon>
        <taxon>Lepeophtheirus</taxon>
    </lineage>
</organism>
<evidence type="ECO:0000313" key="1">
    <source>
        <dbReference type="EMBL" id="CDW42948.1"/>
    </source>
</evidence>
<proteinExistence type="predicted"/>
<name>A0A0K2UXG5_LEPSM</name>